<gene>
    <name evidence="5" type="ordered locus">CLL_A3455</name>
</gene>
<name>B2TR62_CLOBB</name>
<reference evidence="5" key="2">
    <citation type="submission" date="2009-08" db="EMBL/GenBank/DDBJ databases">
        <authorList>
            <person name="Shrivastava S."/>
            <person name="Brinkac L.M."/>
            <person name="Dodson R.J."/>
            <person name="Harkins D.M."/>
            <person name="Durkin A.S."/>
            <person name="Sutton G."/>
        </authorList>
    </citation>
    <scope>NUCLEOTIDE SEQUENCE</scope>
    <source>
        <strain evidence="5">Eklund 17B</strain>
    </source>
</reference>
<sequence>MNSNVFCIGELLIDMVCVDNKGLKYGEKFEKKAGGAPANVAASISKLEGNTYFLGQVGSDFFGKYLVELLKDLNINTDMTVEKGSTTIALVGIDENGERNFDFLRGSDGEYSFDNIDTSKISECDIIHFGSATGFLDGELKNTYYKLLDYAKSKNIYTSFDPNYRDALITDEKLDLFVKDCIEFLKKSDFTKLSDEELTLITKEEDLEAGVKKLHELGVKVVTITLGSKGTYLSVLGQNEIIPSIKIKQVDSTGAGDSFVGAVLKQVAEIEDKKNIGFKEWKNIITFANKVGAITCTNYGAIASMPTLSDLK</sequence>
<comment type="similarity">
    <text evidence="1">Belongs to the carbohydrate kinase PfkB family.</text>
</comment>
<accession>B2TR62</accession>
<organism evidence="5">
    <name type="scientific">Clostridium botulinum (strain Eklund 17B / Type B)</name>
    <dbReference type="NCBI Taxonomy" id="935198"/>
    <lineage>
        <taxon>Bacteria</taxon>
        <taxon>Bacillati</taxon>
        <taxon>Bacillota</taxon>
        <taxon>Clostridia</taxon>
        <taxon>Eubacteriales</taxon>
        <taxon>Clostridiaceae</taxon>
        <taxon>Clostridium</taxon>
    </lineage>
</organism>
<proteinExistence type="inferred from homology"/>
<evidence type="ECO:0000256" key="1">
    <source>
        <dbReference type="ARBA" id="ARBA00010688"/>
    </source>
</evidence>
<dbReference type="EMBL" id="CP001056">
    <property type="protein sequence ID" value="ACD21958.1"/>
    <property type="molecule type" value="Genomic_DNA"/>
</dbReference>
<feature type="domain" description="Carbohydrate kinase PfkB" evidence="4">
    <location>
        <begin position="4"/>
        <end position="307"/>
    </location>
</feature>
<dbReference type="CDD" id="cd01167">
    <property type="entry name" value="bac_FRK"/>
    <property type="match status" value="1"/>
</dbReference>
<protein>
    <submittedName>
        <fullName evidence="5">Fructokinase</fullName>
    </submittedName>
</protein>
<keyword evidence="3" id="KW-0418">Kinase</keyword>
<dbReference type="InterPro" id="IPR050306">
    <property type="entry name" value="PfkB_Carbo_kinase"/>
</dbReference>
<dbReference type="GO" id="GO:0016301">
    <property type="term" value="F:kinase activity"/>
    <property type="evidence" value="ECO:0007669"/>
    <property type="project" value="UniProtKB-KW"/>
</dbReference>
<reference evidence="5" key="1">
    <citation type="submission" date="2009-06" db="EMBL/GenBank/DDBJ databases">
        <authorList>
            <consortium name="US DOE Joint Genome Institute (JGI-PGF)"/>
            <person name="Lucas S."/>
            <person name="Copeland A."/>
            <person name="Lapidus A."/>
            <person name="Glavina del Rio T."/>
            <person name="Dalin E."/>
            <person name="Tice H."/>
            <person name="Bruce D."/>
            <person name="Goodwin L."/>
            <person name="Pitluck S."/>
            <person name="Kyrpides N."/>
            <person name="Mavromatis K."/>
            <person name="Ivanova N."/>
            <person name="Saunders E."/>
            <person name="Brettin T."/>
            <person name="Detter J.C."/>
            <person name="Han C."/>
            <person name="Larimer F."/>
            <person name="Land M."/>
            <person name="Hauser L."/>
            <person name="Markowitz V."/>
            <person name="Cheng J.-F."/>
            <person name="Hugenholtz P."/>
            <person name="Woyke T."/>
            <person name="Wu D."/>
            <person name="Gronow S."/>
            <person name="Klenk H.-P."/>
            <person name="Eisen J.A."/>
        </authorList>
    </citation>
    <scope>NUCLEOTIDE SEQUENCE</scope>
    <source>
        <strain evidence="5">Eklund 17B</strain>
    </source>
</reference>
<keyword evidence="2" id="KW-0808">Transferase</keyword>
<evidence type="ECO:0000256" key="2">
    <source>
        <dbReference type="ARBA" id="ARBA00022679"/>
    </source>
</evidence>
<dbReference type="InterPro" id="IPR002173">
    <property type="entry name" value="Carboh/pur_kinase_PfkB_CS"/>
</dbReference>
<dbReference type="InterPro" id="IPR029056">
    <property type="entry name" value="Ribokinase-like"/>
</dbReference>
<evidence type="ECO:0000313" key="5">
    <source>
        <dbReference type="EMBL" id="ACD21958.1"/>
    </source>
</evidence>
<dbReference type="PANTHER" id="PTHR43085">
    <property type="entry name" value="HEXOKINASE FAMILY MEMBER"/>
    <property type="match status" value="1"/>
</dbReference>
<evidence type="ECO:0000259" key="4">
    <source>
        <dbReference type="Pfam" id="PF00294"/>
    </source>
</evidence>
<dbReference type="PANTHER" id="PTHR43085:SF54">
    <property type="entry name" value="PUTATIVE-RELATED"/>
    <property type="match status" value="1"/>
</dbReference>
<dbReference type="Pfam" id="PF00294">
    <property type="entry name" value="PfkB"/>
    <property type="match status" value="1"/>
</dbReference>
<dbReference type="InterPro" id="IPR011611">
    <property type="entry name" value="PfkB_dom"/>
</dbReference>
<dbReference type="SUPFAM" id="SSF53613">
    <property type="entry name" value="Ribokinase-like"/>
    <property type="match status" value="1"/>
</dbReference>
<dbReference type="HOGENOM" id="CLU_027634_6_1_9"/>
<dbReference type="PROSITE" id="PS00584">
    <property type="entry name" value="PFKB_KINASES_2"/>
    <property type="match status" value="1"/>
</dbReference>
<dbReference type="AlphaFoldDB" id="B2TR62"/>
<evidence type="ECO:0000256" key="3">
    <source>
        <dbReference type="ARBA" id="ARBA00022777"/>
    </source>
</evidence>
<dbReference type="Gene3D" id="3.40.1190.20">
    <property type="match status" value="1"/>
</dbReference>
<dbReference type="KEGG" id="cbk:CLL_A3455"/>